<comment type="caution">
    <text evidence="10">The sequence shown here is derived from an EMBL/GenBank/DDBJ whole genome shotgun (WGS) entry which is preliminary data.</text>
</comment>
<dbReference type="SUPFAM" id="SSF47323">
    <property type="entry name" value="Anticodon-binding domain of a subclass of class I aminoacyl-tRNA synthetases"/>
    <property type="match status" value="1"/>
</dbReference>
<keyword evidence="6" id="KW-0648">Protein biosynthesis</keyword>
<dbReference type="GO" id="GO:0005829">
    <property type="term" value="C:cytosol"/>
    <property type="evidence" value="ECO:0007669"/>
    <property type="project" value="TreeGrafter"/>
</dbReference>
<evidence type="ECO:0000259" key="9">
    <source>
        <dbReference type="Pfam" id="PF08264"/>
    </source>
</evidence>
<protein>
    <recommendedName>
        <fullName evidence="2">leucine--tRNA ligase</fullName>
        <ecNumber evidence="2">6.1.1.4</ecNumber>
    </recommendedName>
</protein>
<dbReference type="GO" id="GO:0006429">
    <property type="term" value="P:leucyl-tRNA aminoacylation"/>
    <property type="evidence" value="ECO:0007669"/>
    <property type="project" value="InterPro"/>
</dbReference>
<dbReference type="InterPro" id="IPR013155">
    <property type="entry name" value="M/V/L/I-tRNA-synth_anticd-bd"/>
</dbReference>
<evidence type="ECO:0000256" key="8">
    <source>
        <dbReference type="ARBA" id="ARBA00047469"/>
    </source>
</evidence>
<accession>A0A811UG42</accession>
<reference evidence="10" key="1">
    <citation type="submission" date="2020-11" db="EMBL/GenBank/DDBJ databases">
        <authorList>
            <person name="Whitehead M."/>
        </authorList>
    </citation>
    <scope>NUCLEOTIDE SEQUENCE</scope>
    <source>
        <strain evidence="10">EGII</strain>
    </source>
</reference>
<dbReference type="PANTHER" id="PTHR43740:SF2">
    <property type="entry name" value="LEUCINE--TRNA LIGASE, MITOCHONDRIAL"/>
    <property type="match status" value="1"/>
</dbReference>
<evidence type="ECO:0000313" key="11">
    <source>
        <dbReference type="Proteomes" id="UP000606786"/>
    </source>
</evidence>
<keyword evidence="5" id="KW-0067">ATP-binding</keyword>
<dbReference type="Gene3D" id="1.10.730.10">
    <property type="entry name" value="Isoleucyl-tRNA Synthetase, Domain 1"/>
    <property type="match status" value="1"/>
</dbReference>
<evidence type="ECO:0000256" key="4">
    <source>
        <dbReference type="ARBA" id="ARBA00022741"/>
    </source>
</evidence>
<name>A0A811UG42_CERCA</name>
<evidence type="ECO:0000313" key="10">
    <source>
        <dbReference type="EMBL" id="CAD6996545.1"/>
    </source>
</evidence>
<dbReference type="GO" id="GO:0004823">
    <property type="term" value="F:leucine-tRNA ligase activity"/>
    <property type="evidence" value="ECO:0007669"/>
    <property type="project" value="UniProtKB-EC"/>
</dbReference>
<gene>
    <name evidence="10" type="ORF">CCAP1982_LOCUS5213</name>
</gene>
<keyword evidence="4" id="KW-0547">Nucleotide-binding</keyword>
<dbReference type="InterPro" id="IPR002302">
    <property type="entry name" value="Leu-tRNA-ligase"/>
</dbReference>
<evidence type="ECO:0000256" key="6">
    <source>
        <dbReference type="ARBA" id="ARBA00022917"/>
    </source>
</evidence>
<dbReference type="InterPro" id="IPR009080">
    <property type="entry name" value="tRNAsynth_Ia_anticodon-bd"/>
</dbReference>
<evidence type="ECO:0000256" key="3">
    <source>
        <dbReference type="ARBA" id="ARBA00022598"/>
    </source>
</evidence>
<evidence type="ECO:0000256" key="7">
    <source>
        <dbReference type="ARBA" id="ARBA00023146"/>
    </source>
</evidence>
<dbReference type="EC" id="6.1.1.4" evidence="2"/>
<evidence type="ECO:0000256" key="1">
    <source>
        <dbReference type="ARBA" id="ARBA00005594"/>
    </source>
</evidence>
<dbReference type="AlphaFoldDB" id="A0A811UG42"/>
<keyword evidence="7" id="KW-0030">Aminoacyl-tRNA synthetase</keyword>
<evidence type="ECO:0000256" key="2">
    <source>
        <dbReference type="ARBA" id="ARBA00013164"/>
    </source>
</evidence>
<organism evidence="10 11">
    <name type="scientific">Ceratitis capitata</name>
    <name type="common">Mediterranean fruit fly</name>
    <name type="synonym">Tephritis capitata</name>
    <dbReference type="NCBI Taxonomy" id="7213"/>
    <lineage>
        <taxon>Eukaryota</taxon>
        <taxon>Metazoa</taxon>
        <taxon>Ecdysozoa</taxon>
        <taxon>Arthropoda</taxon>
        <taxon>Hexapoda</taxon>
        <taxon>Insecta</taxon>
        <taxon>Pterygota</taxon>
        <taxon>Neoptera</taxon>
        <taxon>Endopterygota</taxon>
        <taxon>Diptera</taxon>
        <taxon>Brachycera</taxon>
        <taxon>Muscomorpha</taxon>
        <taxon>Tephritoidea</taxon>
        <taxon>Tephritidae</taxon>
        <taxon>Ceratitis</taxon>
        <taxon>Ceratitis</taxon>
    </lineage>
</organism>
<keyword evidence="3" id="KW-0436">Ligase</keyword>
<proteinExistence type="inferred from homology"/>
<feature type="domain" description="Methionyl/Valyl/Leucyl/Isoleucyl-tRNA synthetase anticodon-binding" evidence="9">
    <location>
        <begin position="2"/>
        <end position="116"/>
    </location>
</feature>
<dbReference type="PANTHER" id="PTHR43740">
    <property type="entry name" value="LEUCYL-TRNA SYNTHETASE"/>
    <property type="match status" value="1"/>
</dbReference>
<evidence type="ECO:0000256" key="5">
    <source>
        <dbReference type="ARBA" id="ARBA00022840"/>
    </source>
</evidence>
<dbReference type="FunFam" id="1.10.730.10:FF:000002">
    <property type="entry name" value="Leucine--tRNA ligase"/>
    <property type="match status" value="1"/>
</dbReference>
<dbReference type="Proteomes" id="UP000606786">
    <property type="component" value="Unassembled WGS sequence"/>
</dbReference>
<dbReference type="Pfam" id="PF08264">
    <property type="entry name" value="Anticodon_1"/>
    <property type="match status" value="1"/>
</dbReference>
<dbReference type="EMBL" id="CAJHJT010000001">
    <property type="protein sequence ID" value="CAD6996545.1"/>
    <property type="molecule type" value="Genomic_DNA"/>
</dbReference>
<comment type="catalytic activity">
    <reaction evidence="8">
        <text>tRNA(Leu) + L-leucine + ATP = L-leucyl-tRNA(Leu) + AMP + diphosphate</text>
        <dbReference type="Rhea" id="RHEA:11688"/>
        <dbReference type="Rhea" id="RHEA-COMP:9613"/>
        <dbReference type="Rhea" id="RHEA-COMP:9622"/>
        <dbReference type="ChEBI" id="CHEBI:30616"/>
        <dbReference type="ChEBI" id="CHEBI:33019"/>
        <dbReference type="ChEBI" id="CHEBI:57427"/>
        <dbReference type="ChEBI" id="CHEBI:78442"/>
        <dbReference type="ChEBI" id="CHEBI:78494"/>
        <dbReference type="ChEBI" id="CHEBI:456215"/>
        <dbReference type="EC" id="6.1.1.4"/>
    </reaction>
</comment>
<keyword evidence="11" id="KW-1185">Reference proteome</keyword>
<comment type="similarity">
    <text evidence="1">Belongs to the class-I aminoacyl-tRNA synthetase family.</text>
</comment>
<sequence>MHKLLHGLTDDLETCKLNCAVAKFREMTNLIAEIDIKNGKSLIDESICTLIRVIEPFIPHLAESLWQEIGGEGMLYLQPWPEVAKSLLIDNVVTVAVQINGKLSTIIEVAINLPKEELKKIAMSSVSNKIDQNKVRTIYTVPNKIE</sequence>
<dbReference type="GO" id="GO:0005524">
    <property type="term" value="F:ATP binding"/>
    <property type="evidence" value="ECO:0007669"/>
    <property type="project" value="UniProtKB-KW"/>
</dbReference>